<accession>A0A6J5UF76</accession>
<evidence type="ECO:0000313" key="2">
    <source>
        <dbReference type="Proteomes" id="UP000507222"/>
    </source>
</evidence>
<dbReference type="Proteomes" id="UP000507222">
    <property type="component" value="Unassembled WGS sequence"/>
</dbReference>
<sequence length="110" mass="12769">MMLVDGCFIIELLCKQLDLSPVEDDDAISRRKGCFIICKYVSIPRRRIESSHLLETVRNFVVQPYMEVCEDMEYRTPIPSVSELREIGVKFVASDNVKYSGRYDIPLDME</sequence>
<evidence type="ECO:0000313" key="1">
    <source>
        <dbReference type="EMBL" id="CAB4273835.1"/>
    </source>
</evidence>
<dbReference type="EMBL" id="CAEKDK010000003">
    <property type="protein sequence ID" value="CAB4273835.1"/>
    <property type="molecule type" value="Genomic_DNA"/>
</dbReference>
<dbReference type="AlphaFoldDB" id="A0A6J5UF76"/>
<protein>
    <submittedName>
        <fullName evidence="1">Uncharacterized protein</fullName>
    </submittedName>
</protein>
<organism evidence="1 2">
    <name type="scientific">Prunus armeniaca</name>
    <name type="common">Apricot</name>
    <name type="synonym">Armeniaca vulgaris</name>
    <dbReference type="NCBI Taxonomy" id="36596"/>
    <lineage>
        <taxon>Eukaryota</taxon>
        <taxon>Viridiplantae</taxon>
        <taxon>Streptophyta</taxon>
        <taxon>Embryophyta</taxon>
        <taxon>Tracheophyta</taxon>
        <taxon>Spermatophyta</taxon>
        <taxon>Magnoliopsida</taxon>
        <taxon>eudicotyledons</taxon>
        <taxon>Gunneridae</taxon>
        <taxon>Pentapetalae</taxon>
        <taxon>rosids</taxon>
        <taxon>fabids</taxon>
        <taxon>Rosales</taxon>
        <taxon>Rosaceae</taxon>
        <taxon>Amygdaloideae</taxon>
        <taxon>Amygdaleae</taxon>
        <taxon>Prunus</taxon>
    </lineage>
</organism>
<gene>
    <name evidence="1" type="ORF">CURHAP_LOCUS22030</name>
</gene>
<proteinExistence type="predicted"/>
<name>A0A6J5UF76_PRUAR</name>
<reference evidence="1 2" key="1">
    <citation type="submission" date="2020-05" db="EMBL/GenBank/DDBJ databases">
        <authorList>
            <person name="Campoy J."/>
            <person name="Schneeberger K."/>
            <person name="Spophaly S."/>
        </authorList>
    </citation>
    <scope>NUCLEOTIDE SEQUENCE [LARGE SCALE GENOMIC DNA]</scope>
    <source>
        <strain evidence="1">PruArmRojPasFocal</strain>
    </source>
</reference>